<dbReference type="EMBL" id="JAMBEP010000005">
    <property type="protein sequence ID" value="MCL1636014.1"/>
    <property type="molecule type" value="Genomic_DNA"/>
</dbReference>
<dbReference type="InterPro" id="IPR005074">
    <property type="entry name" value="Peptidase_C39"/>
</dbReference>
<reference evidence="2 3" key="1">
    <citation type="submission" date="2022-05" db="EMBL/GenBank/DDBJ databases">
        <title>Luteimonas sp. SX5, whole genome shotgun sequencing project.</title>
        <authorList>
            <person name="Zhao G."/>
            <person name="Shen L."/>
        </authorList>
    </citation>
    <scope>NUCLEOTIDE SEQUENCE [LARGE SCALE GENOMIC DNA]</scope>
    <source>
        <strain evidence="2 3">SX5</strain>
    </source>
</reference>
<name>A0ABT0MMA4_9GAMM</name>
<keyword evidence="3" id="KW-1185">Reference proteome</keyword>
<organism evidence="2 3">
    <name type="scientific">Luteimonas galliterrae</name>
    <dbReference type="NCBI Taxonomy" id="2940486"/>
    <lineage>
        <taxon>Bacteria</taxon>
        <taxon>Pseudomonadati</taxon>
        <taxon>Pseudomonadota</taxon>
        <taxon>Gammaproteobacteria</taxon>
        <taxon>Lysobacterales</taxon>
        <taxon>Lysobacteraceae</taxon>
        <taxon>Luteimonas</taxon>
    </lineage>
</organism>
<dbReference type="PROSITE" id="PS50990">
    <property type="entry name" value="PEPTIDASE_C39"/>
    <property type="match status" value="1"/>
</dbReference>
<proteinExistence type="predicted"/>
<accession>A0ABT0MMA4</accession>
<sequence length="237" mass="26520">MRLPLRLAIPKILLLAVTIGLPGLGMAQTAFDVTRIGSVPVTKQVKTFRDLRYREMMQQHYDFSCGSAALATLLHYGYGIEVSETDLIKKMLVGADPKEVVKNGFSMLDMKRYVESIGYRGHGFRIKPDALYQLQMPVIALMEVRGYRHFVLVKGASAGRVFIADPALGHRVVYEKDFVKGWNGVVLAVVGDKPMLADSFLMRDRGSLALKRRMDVLDRATTPPPVLEFGLMRADYL</sequence>
<evidence type="ECO:0000259" key="1">
    <source>
        <dbReference type="PROSITE" id="PS50990"/>
    </source>
</evidence>
<dbReference type="Proteomes" id="UP001431217">
    <property type="component" value="Unassembled WGS sequence"/>
</dbReference>
<evidence type="ECO:0000313" key="3">
    <source>
        <dbReference type="Proteomes" id="UP001431217"/>
    </source>
</evidence>
<evidence type="ECO:0000313" key="2">
    <source>
        <dbReference type="EMBL" id="MCL1636014.1"/>
    </source>
</evidence>
<comment type="caution">
    <text evidence="2">The sequence shown here is derived from an EMBL/GenBank/DDBJ whole genome shotgun (WGS) entry which is preliminary data.</text>
</comment>
<dbReference type="RefSeq" id="WP_249476032.1">
    <property type="nucleotide sequence ID" value="NZ_JAMBEP010000005.1"/>
</dbReference>
<dbReference type="Gene3D" id="3.90.70.10">
    <property type="entry name" value="Cysteine proteinases"/>
    <property type="match status" value="1"/>
</dbReference>
<feature type="domain" description="Peptidase C39" evidence="1">
    <location>
        <begin position="59"/>
        <end position="189"/>
    </location>
</feature>
<protein>
    <submittedName>
        <fullName evidence="2">C39 family peptidase</fullName>
    </submittedName>
</protein>
<dbReference type="Pfam" id="PF03412">
    <property type="entry name" value="Peptidase_C39"/>
    <property type="match status" value="1"/>
</dbReference>
<dbReference type="CDD" id="cd02423">
    <property type="entry name" value="Peptidase_C39G"/>
    <property type="match status" value="1"/>
</dbReference>
<gene>
    <name evidence="2" type="ORF">M2650_15425</name>
</gene>